<evidence type="ECO:0000313" key="4">
    <source>
        <dbReference type="EMBL" id="OGF65355.1"/>
    </source>
</evidence>
<comment type="caution">
    <text evidence="4">The sequence shown here is derived from an EMBL/GenBank/DDBJ whole genome shotgun (WGS) entry which is preliminary data.</text>
</comment>
<organism evidence="4 5">
    <name type="scientific">Candidatus Giovannonibacteria bacterium RIFCSPHIGHO2_02_42_15</name>
    <dbReference type="NCBI Taxonomy" id="1798329"/>
    <lineage>
        <taxon>Bacteria</taxon>
        <taxon>Candidatus Giovannoniibacteriota</taxon>
    </lineage>
</organism>
<dbReference type="Proteomes" id="UP000177451">
    <property type="component" value="Unassembled WGS sequence"/>
</dbReference>
<dbReference type="SUPFAM" id="SSF102405">
    <property type="entry name" value="MCP/YpsA-like"/>
    <property type="match status" value="1"/>
</dbReference>
<reference evidence="4 5" key="1">
    <citation type="journal article" date="2016" name="Nat. Commun.">
        <title>Thousands of microbial genomes shed light on interconnected biogeochemical processes in an aquifer system.</title>
        <authorList>
            <person name="Anantharaman K."/>
            <person name="Brown C.T."/>
            <person name="Hug L.A."/>
            <person name="Sharon I."/>
            <person name="Castelle C.J."/>
            <person name="Probst A.J."/>
            <person name="Thomas B.C."/>
            <person name="Singh A."/>
            <person name="Wilkins M.J."/>
            <person name="Karaoz U."/>
            <person name="Brodie E.L."/>
            <person name="Williams K.H."/>
            <person name="Hubbard S.S."/>
            <person name="Banfield J.F."/>
        </authorList>
    </citation>
    <scope>NUCLEOTIDE SEQUENCE [LARGE SCALE GENOMIC DNA]</scope>
</reference>
<name>A0A1F5VPL4_9BACT</name>
<dbReference type="AlphaFoldDB" id="A0A1F5VPL4"/>
<evidence type="ECO:0000256" key="1">
    <source>
        <dbReference type="ARBA" id="ARBA00006525"/>
    </source>
</evidence>
<dbReference type="PANTHER" id="PTHR43022">
    <property type="entry name" value="PROTEIN SMF"/>
    <property type="match status" value="1"/>
</dbReference>
<evidence type="ECO:0000259" key="2">
    <source>
        <dbReference type="Pfam" id="PF02481"/>
    </source>
</evidence>
<dbReference type="InterPro" id="IPR057666">
    <property type="entry name" value="DrpA_SLOG"/>
</dbReference>
<dbReference type="EMBL" id="MFHH01000009">
    <property type="protein sequence ID" value="OGF65355.1"/>
    <property type="molecule type" value="Genomic_DNA"/>
</dbReference>
<dbReference type="GO" id="GO:0009294">
    <property type="term" value="P:DNA-mediated transformation"/>
    <property type="evidence" value="ECO:0007669"/>
    <property type="project" value="InterPro"/>
</dbReference>
<gene>
    <name evidence="4" type="ORF">A2Z53_02485</name>
</gene>
<comment type="similarity">
    <text evidence="1">Belongs to the DprA/Smf family.</text>
</comment>
<feature type="domain" description="Smf/DprA SLOG" evidence="2">
    <location>
        <begin position="10"/>
        <end position="218"/>
    </location>
</feature>
<sequence length="288" mass="31552">MKAKNRDIRFISVKDADFPRELSEKECPWPPKKGIYLKGKLSEGRRVAIVGTRRATSYGKDSARKIGEILAKEGLIIVSGLALGIDSSAHEGALAAGGITWAVLGSGIDNIYPRTNKELSEKIFRGKGAIISEYEPEAEASKWTFPERNRIVAALSELIIVIEAPEKSGALITARLGLEAGKEVAVIPGDISRPNFQGSNRLLREGAHMIAEPKDALYLLGIVPNEKKQKFDNLDKMEEAILQCLSGPKNSDEIIAETKLAAEIISRKLTELELKNAVRRSAGIWQRL</sequence>
<dbReference type="PANTHER" id="PTHR43022:SF1">
    <property type="entry name" value="PROTEIN SMF"/>
    <property type="match status" value="1"/>
</dbReference>
<dbReference type="InterPro" id="IPR003488">
    <property type="entry name" value="DprA"/>
</dbReference>
<dbReference type="Pfam" id="PF02481">
    <property type="entry name" value="DNA_processg_A"/>
    <property type="match status" value="1"/>
</dbReference>
<protein>
    <submittedName>
        <fullName evidence="4">DNA protecting protein DprA</fullName>
    </submittedName>
</protein>
<dbReference type="Gene3D" id="3.40.50.450">
    <property type="match status" value="1"/>
</dbReference>
<dbReference type="Pfam" id="PF17782">
    <property type="entry name" value="WHD_DprA"/>
    <property type="match status" value="1"/>
</dbReference>
<feature type="domain" description="DprA winged helix" evidence="3">
    <location>
        <begin position="232"/>
        <end position="283"/>
    </location>
</feature>
<dbReference type="InterPro" id="IPR036388">
    <property type="entry name" value="WH-like_DNA-bd_sf"/>
</dbReference>
<dbReference type="Gene3D" id="1.10.10.10">
    <property type="entry name" value="Winged helix-like DNA-binding domain superfamily/Winged helix DNA-binding domain"/>
    <property type="match status" value="1"/>
</dbReference>
<evidence type="ECO:0000313" key="5">
    <source>
        <dbReference type="Proteomes" id="UP000177451"/>
    </source>
</evidence>
<accession>A0A1F5VPL4</accession>
<proteinExistence type="inferred from homology"/>
<evidence type="ECO:0000259" key="3">
    <source>
        <dbReference type="Pfam" id="PF17782"/>
    </source>
</evidence>
<dbReference type="InterPro" id="IPR041614">
    <property type="entry name" value="DprA_WH"/>
</dbReference>
<dbReference type="NCBIfam" id="TIGR00732">
    <property type="entry name" value="dprA"/>
    <property type="match status" value="1"/>
</dbReference>